<evidence type="ECO:0000313" key="7">
    <source>
        <dbReference type="EMBL" id="KAJ0966298.1"/>
    </source>
</evidence>
<comment type="caution">
    <text evidence="7">The sequence shown here is derived from an EMBL/GenBank/DDBJ whole genome shotgun (WGS) entry which is preliminary data.</text>
</comment>
<accession>A0A9D5C4V2</accession>
<gene>
    <name evidence="7" type="ORF">J5N97_027436</name>
</gene>
<evidence type="ECO:0000256" key="5">
    <source>
        <dbReference type="SAM" id="SignalP"/>
    </source>
</evidence>
<dbReference type="EMBL" id="JAGGNH010000008">
    <property type="protein sequence ID" value="KAJ0966298.1"/>
    <property type="molecule type" value="Genomic_DNA"/>
</dbReference>
<dbReference type="Pfam" id="PF02298">
    <property type="entry name" value="Cu_bind_like"/>
    <property type="match status" value="1"/>
</dbReference>
<feature type="domain" description="Phytocyanin" evidence="6">
    <location>
        <begin position="30"/>
        <end position="131"/>
    </location>
</feature>
<keyword evidence="3" id="KW-0325">Glycoprotein</keyword>
<dbReference type="InterPro" id="IPR003245">
    <property type="entry name" value="Phytocyanin_dom"/>
</dbReference>
<dbReference type="PROSITE" id="PS51485">
    <property type="entry name" value="PHYTOCYANIN"/>
    <property type="match status" value="1"/>
</dbReference>
<name>A0A9D5C4V2_9LILI</name>
<dbReference type="PANTHER" id="PTHR33021:SF339">
    <property type="entry name" value="OS07G0570600 PROTEIN"/>
    <property type="match status" value="1"/>
</dbReference>
<dbReference type="CDD" id="cd04216">
    <property type="entry name" value="Phytocyanin"/>
    <property type="match status" value="1"/>
</dbReference>
<dbReference type="PANTHER" id="PTHR33021">
    <property type="entry name" value="BLUE COPPER PROTEIN"/>
    <property type="match status" value="1"/>
</dbReference>
<organism evidence="7 8">
    <name type="scientific">Dioscorea zingiberensis</name>
    <dbReference type="NCBI Taxonomy" id="325984"/>
    <lineage>
        <taxon>Eukaryota</taxon>
        <taxon>Viridiplantae</taxon>
        <taxon>Streptophyta</taxon>
        <taxon>Embryophyta</taxon>
        <taxon>Tracheophyta</taxon>
        <taxon>Spermatophyta</taxon>
        <taxon>Magnoliopsida</taxon>
        <taxon>Liliopsida</taxon>
        <taxon>Dioscoreales</taxon>
        <taxon>Dioscoreaceae</taxon>
        <taxon>Dioscorea</taxon>
    </lineage>
</organism>
<protein>
    <recommendedName>
        <fullName evidence="6">Phytocyanin domain-containing protein</fullName>
    </recommendedName>
</protein>
<evidence type="ECO:0000256" key="3">
    <source>
        <dbReference type="ARBA" id="ARBA00023180"/>
    </source>
</evidence>
<evidence type="ECO:0000259" key="6">
    <source>
        <dbReference type="PROSITE" id="PS51485"/>
    </source>
</evidence>
<dbReference type="GO" id="GO:0046872">
    <property type="term" value="F:metal ion binding"/>
    <property type="evidence" value="ECO:0007669"/>
    <property type="project" value="UniProtKB-KW"/>
</dbReference>
<sequence length="190" mass="20203">MATAFDFMGAKAMAMSLLALFLFVGPSEEKVYKVGDSSGWTTIGNVNYTAWASSKNFQVGDTIVFEYNKQFHNVIEVSKADYQTCTAASPLATFTTGNDSISIKKTGHLYFICGFPGHCGAGQKVDIRVLKLSSSASPPTSLVAPSASPTATSTPAPSYHNNNSGLKTSKALYYFIPVIVSVSTLVLSCL</sequence>
<dbReference type="PROSITE" id="PS00196">
    <property type="entry name" value="COPPER_BLUE"/>
    <property type="match status" value="1"/>
</dbReference>
<keyword evidence="5" id="KW-0732">Signal</keyword>
<reference evidence="7" key="2">
    <citation type="journal article" date="2022" name="Hortic Res">
        <title>The genome of Dioscorea zingiberensis sheds light on the biosynthesis, origin and evolution of the medicinally important diosgenin saponins.</title>
        <authorList>
            <person name="Li Y."/>
            <person name="Tan C."/>
            <person name="Li Z."/>
            <person name="Guo J."/>
            <person name="Li S."/>
            <person name="Chen X."/>
            <person name="Wang C."/>
            <person name="Dai X."/>
            <person name="Yang H."/>
            <person name="Song W."/>
            <person name="Hou L."/>
            <person name="Xu J."/>
            <person name="Tong Z."/>
            <person name="Xu A."/>
            <person name="Yuan X."/>
            <person name="Wang W."/>
            <person name="Yang Q."/>
            <person name="Chen L."/>
            <person name="Sun Z."/>
            <person name="Wang K."/>
            <person name="Pan B."/>
            <person name="Chen J."/>
            <person name="Bao Y."/>
            <person name="Liu F."/>
            <person name="Qi X."/>
            <person name="Gang D.R."/>
            <person name="Wen J."/>
            <person name="Li J."/>
        </authorList>
    </citation>
    <scope>NUCLEOTIDE SEQUENCE</scope>
    <source>
        <strain evidence="7">Dzin_1.0</strain>
    </source>
</reference>
<dbReference type="SUPFAM" id="SSF49503">
    <property type="entry name" value="Cupredoxins"/>
    <property type="match status" value="1"/>
</dbReference>
<keyword evidence="1" id="KW-0479">Metal-binding</keyword>
<evidence type="ECO:0000256" key="2">
    <source>
        <dbReference type="ARBA" id="ARBA00023008"/>
    </source>
</evidence>
<proteinExistence type="predicted"/>
<feature type="region of interest" description="Disordered" evidence="4">
    <location>
        <begin position="137"/>
        <end position="160"/>
    </location>
</feature>
<evidence type="ECO:0000256" key="4">
    <source>
        <dbReference type="SAM" id="MobiDB-lite"/>
    </source>
</evidence>
<dbReference type="Gene3D" id="2.60.40.420">
    <property type="entry name" value="Cupredoxins - blue copper proteins"/>
    <property type="match status" value="1"/>
</dbReference>
<dbReference type="Proteomes" id="UP001085076">
    <property type="component" value="Miscellaneous, Linkage group lg08"/>
</dbReference>
<dbReference type="FunFam" id="2.60.40.420:FF:000003">
    <property type="entry name" value="Blue copper"/>
    <property type="match status" value="1"/>
</dbReference>
<dbReference type="GO" id="GO:0009055">
    <property type="term" value="F:electron transfer activity"/>
    <property type="evidence" value="ECO:0007669"/>
    <property type="project" value="InterPro"/>
</dbReference>
<feature type="chain" id="PRO_5038737004" description="Phytocyanin domain-containing protein" evidence="5">
    <location>
        <begin position="30"/>
        <end position="190"/>
    </location>
</feature>
<dbReference type="AlphaFoldDB" id="A0A9D5C4V2"/>
<feature type="compositionally biased region" description="Low complexity" evidence="4">
    <location>
        <begin position="137"/>
        <end position="158"/>
    </location>
</feature>
<feature type="signal peptide" evidence="5">
    <location>
        <begin position="1"/>
        <end position="29"/>
    </location>
</feature>
<keyword evidence="2" id="KW-0186">Copper</keyword>
<dbReference type="GO" id="GO:0005886">
    <property type="term" value="C:plasma membrane"/>
    <property type="evidence" value="ECO:0007669"/>
    <property type="project" value="TreeGrafter"/>
</dbReference>
<evidence type="ECO:0000256" key="1">
    <source>
        <dbReference type="ARBA" id="ARBA00022723"/>
    </source>
</evidence>
<dbReference type="OrthoDB" id="1933492at2759"/>
<keyword evidence="8" id="KW-1185">Reference proteome</keyword>
<dbReference type="InterPro" id="IPR039391">
    <property type="entry name" value="Phytocyanin-like"/>
</dbReference>
<reference evidence="7" key="1">
    <citation type="submission" date="2021-03" db="EMBL/GenBank/DDBJ databases">
        <authorList>
            <person name="Li Z."/>
            <person name="Yang C."/>
        </authorList>
    </citation>
    <scope>NUCLEOTIDE SEQUENCE</scope>
    <source>
        <strain evidence="7">Dzin_1.0</strain>
        <tissue evidence="7">Leaf</tissue>
    </source>
</reference>
<dbReference type="InterPro" id="IPR028871">
    <property type="entry name" value="BlueCu_1_BS"/>
</dbReference>
<dbReference type="InterPro" id="IPR008972">
    <property type="entry name" value="Cupredoxin"/>
</dbReference>
<evidence type="ECO:0000313" key="8">
    <source>
        <dbReference type="Proteomes" id="UP001085076"/>
    </source>
</evidence>